<keyword evidence="6" id="KW-0472">Membrane</keyword>
<evidence type="ECO:0000256" key="2">
    <source>
        <dbReference type="ARBA" id="ARBA00007613"/>
    </source>
</evidence>
<comment type="caution">
    <text evidence="9">The sequence shown here is derived from an EMBL/GenBank/DDBJ whole genome shotgun (WGS) entry which is preliminary data.</text>
</comment>
<name>A0A3P1B4F1_9FLAO</name>
<reference evidence="9 10" key="1">
    <citation type="submission" date="2018-11" db="EMBL/GenBank/DDBJ databases">
        <title>Flavobacterium sp. nov., YIM 102796 draft genome.</title>
        <authorList>
            <person name="Li G."/>
            <person name="Jiang Y."/>
        </authorList>
    </citation>
    <scope>NUCLEOTIDE SEQUENCE [LARGE SCALE GENOMIC DNA]</scope>
    <source>
        <strain evidence="9 10">YIM 102796</strain>
    </source>
</reference>
<proteinExistence type="inferred from homology"/>
<sequence>MKKLGFIIISLVYGSTFGQIQVGNDVKQALDAALKKDVTLVNQTIEKQKLELERKSVLSKYIPKIEATALYGYLNSEASLDLPTLTLPITGYPLFNGATNFSTKGQAFHGGVTAKAVLFSGGQIYNGAKALAYKNEGTGFMMDLQNDAVVKDIILSFDQLQMLKVAEKLIDDSEKRLKKETERVEKAIALGLAIPYDRDKIKLASLELESKKTDVQHKQELLALKINQATGVATEIILEMNHLVEPIVIFEELSSENKNEIKALESFQKASNFAVKKEKGSLLPTLGAFGGYSYTSIFNAETEIPIKTINQTANLKVNNLTLNPTWMVGLALKWELFSGFERKHKIEEAELNALQIENKLSDAKEKLALQLKKNKIEYHAMLQQISIAKQREIIAQNNNEMAEKQYKAGLISVTERLTAENDIYKESLNKIETIIKQRQAAIETYQSSGSLTSFITIH</sequence>
<dbReference type="AlphaFoldDB" id="A0A3P1B4F1"/>
<dbReference type="RefSeq" id="WP_124898677.1">
    <property type="nucleotide sequence ID" value="NZ_RQTJ01000006.1"/>
</dbReference>
<feature type="coiled-coil region" evidence="8">
    <location>
        <begin position="163"/>
        <end position="190"/>
    </location>
</feature>
<comment type="similarity">
    <text evidence="2">Belongs to the outer membrane factor (OMF) (TC 1.B.17) family.</text>
</comment>
<dbReference type="PANTHER" id="PTHR30026">
    <property type="entry name" value="OUTER MEMBRANE PROTEIN TOLC"/>
    <property type="match status" value="1"/>
</dbReference>
<accession>A0A3P1B4F1</accession>
<evidence type="ECO:0000256" key="7">
    <source>
        <dbReference type="ARBA" id="ARBA00023237"/>
    </source>
</evidence>
<dbReference type="OrthoDB" id="1674454at2"/>
<evidence type="ECO:0000256" key="1">
    <source>
        <dbReference type="ARBA" id="ARBA00004442"/>
    </source>
</evidence>
<dbReference type="InterPro" id="IPR051906">
    <property type="entry name" value="TolC-like"/>
</dbReference>
<dbReference type="InterPro" id="IPR003423">
    <property type="entry name" value="OMP_efflux"/>
</dbReference>
<gene>
    <name evidence="9" type="ORF">EG242_04305</name>
</gene>
<keyword evidence="7" id="KW-0998">Cell outer membrane</keyword>
<dbReference type="SUPFAM" id="SSF56954">
    <property type="entry name" value="Outer membrane efflux proteins (OEP)"/>
    <property type="match status" value="1"/>
</dbReference>
<evidence type="ECO:0000256" key="6">
    <source>
        <dbReference type="ARBA" id="ARBA00023136"/>
    </source>
</evidence>
<keyword evidence="4" id="KW-1134">Transmembrane beta strand</keyword>
<dbReference type="Proteomes" id="UP000268372">
    <property type="component" value="Unassembled WGS sequence"/>
</dbReference>
<comment type="subcellular location">
    <subcellularLocation>
        <location evidence="1">Cell outer membrane</location>
    </subcellularLocation>
</comment>
<keyword evidence="10" id="KW-1185">Reference proteome</keyword>
<keyword evidence="3" id="KW-0813">Transport</keyword>
<evidence type="ECO:0000256" key="3">
    <source>
        <dbReference type="ARBA" id="ARBA00022448"/>
    </source>
</evidence>
<dbReference type="Gene3D" id="1.20.1600.10">
    <property type="entry name" value="Outer membrane efflux proteins (OEP)"/>
    <property type="match status" value="1"/>
</dbReference>
<dbReference type="GO" id="GO:0009279">
    <property type="term" value="C:cell outer membrane"/>
    <property type="evidence" value="ECO:0007669"/>
    <property type="project" value="UniProtKB-SubCell"/>
</dbReference>
<dbReference type="GO" id="GO:0015288">
    <property type="term" value="F:porin activity"/>
    <property type="evidence" value="ECO:0007669"/>
    <property type="project" value="TreeGrafter"/>
</dbReference>
<protein>
    <submittedName>
        <fullName evidence="9">TolC family protein</fullName>
    </submittedName>
</protein>
<keyword evidence="5" id="KW-0812">Transmembrane</keyword>
<organism evidence="9 10">
    <name type="scientific">Paenimyroides viscosum</name>
    <dbReference type="NCBI Taxonomy" id="2488729"/>
    <lineage>
        <taxon>Bacteria</taxon>
        <taxon>Pseudomonadati</taxon>
        <taxon>Bacteroidota</taxon>
        <taxon>Flavobacteriia</taxon>
        <taxon>Flavobacteriales</taxon>
        <taxon>Flavobacteriaceae</taxon>
        <taxon>Paenimyroides</taxon>
    </lineage>
</organism>
<dbReference type="EMBL" id="RQTJ01000006">
    <property type="protein sequence ID" value="RRA95881.1"/>
    <property type="molecule type" value="Genomic_DNA"/>
</dbReference>
<evidence type="ECO:0000256" key="4">
    <source>
        <dbReference type="ARBA" id="ARBA00022452"/>
    </source>
</evidence>
<dbReference type="GO" id="GO:1990281">
    <property type="term" value="C:efflux pump complex"/>
    <property type="evidence" value="ECO:0007669"/>
    <property type="project" value="TreeGrafter"/>
</dbReference>
<evidence type="ECO:0000256" key="5">
    <source>
        <dbReference type="ARBA" id="ARBA00022692"/>
    </source>
</evidence>
<feature type="coiled-coil region" evidence="8">
    <location>
        <begin position="346"/>
        <end position="373"/>
    </location>
</feature>
<evidence type="ECO:0000313" key="9">
    <source>
        <dbReference type="EMBL" id="RRA95881.1"/>
    </source>
</evidence>
<dbReference type="PANTHER" id="PTHR30026:SF20">
    <property type="entry name" value="OUTER MEMBRANE PROTEIN TOLC"/>
    <property type="match status" value="1"/>
</dbReference>
<dbReference type="GO" id="GO:0015562">
    <property type="term" value="F:efflux transmembrane transporter activity"/>
    <property type="evidence" value="ECO:0007669"/>
    <property type="project" value="InterPro"/>
</dbReference>
<evidence type="ECO:0000313" key="10">
    <source>
        <dbReference type="Proteomes" id="UP000268372"/>
    </source>
</evidence>
<keyword evidence="8" id="KW-0175">Coiled coil</keyword>
<evidence type="ECO:0000256" key="8">
    <source>
        <dbReference type="SAM" id="Coils"/>
    </source>
</evidence>
<dbReference type="Pfam" id="PF02321">
    <property type="entry name" value="OEP"/>
    <property type="match status" value="1"/>
</dbReference>